<evidence type="ECO:0008006" key="7">
    <source>
        <dbReference type="Google" id="ProtNLM"/>
    </source>
</evidence>
<name>A0A0A1TR07_9HYPO</name>
<dbReference type="Gene3D" id="3.20.120.10">
    <property type="entry name" value="Hydrophobin"/>
    <property type="match status" value="1"/>
</dbReference>
<sequence>MQFLVIASLVTAVAAAGPCPAGGLYANPLCCTEDNGLAGTICFGPSGSATTAKALNAECAKLAKKGACCAPPIVGQGLMCRDAI</sequence>
<evidence type="ECO:0000256" key="1">
    <source>
        <dbReference type="ARBA" id="ARBA00004196"/>
    </source>
</evidence>
<feature type="signal peptide" evidence="4">
    <location>
        <begin position="1"/>
        <end position="15"/>
    </location>
</feature>
<feature type="chain" id="PRO_5011977513" description="Hydrophobin" evidence="4">
    <location>
        <begin position="16"/>
        <end position="84"/>
    </location>
</feature>
<proteinExistence type="inferred from homology"/>
<protein>
    <recommendedName>
        <fullName evidence="7">Hydrophobin</fullName>
    </recommendedName>
</protein>
<dbReference type="AlphaFoldDB" id="A0A0A1TR07"/>
<keyword evidence="4" id="KW-0732">Signal</keyword>
<dbReference type="Proteomes" id="UP000039046">
    <property type="component" value="Unassembled WGS sequence"/>
</dbReference>
<gene>
    <name evidence="5" type="ORF">VHEMI09160</name>
</gene>
<dbReference type="InterPro" id="IPR010636">
    <property type="entry name" value="Class_II_hydrophobin"/>
</dbReference>
<evidence type="ECO:0000256" key="3">
    <source>
        <dbReference type="ARBA" id="ARBA00023157"/>
    </source>
</evidence>
<evidence type="ECO:0000313" key="6">
    <source>
        <dbReference type="Proteomes" id="UP000039046"/>
    </source>
</evidence>
<accession>A0A0A1TR07</accession>
<comment type="similarity">
    <text evidence="2">Belongs to the cerato-ulmin hydrophobin family.</text>
</comment>
<dbReference type="SUPFAM" id="SSF101751">
    <property type="entry name" value="Hydrophobin II, HfbII"/>
    <property type="match status" value="1"/>
</dbReference>
<organism evidence="5 6">
    <name type="scientific">[Torrubiella] hemipterigena</name>
    <dbReference type="NCBI Taxonomy" id="1531966"/>
    <lineage>
        <taxon>Eukaryota</taxon>
        <taxon>Fungi</taxon>
        <taxon>Dikarya</taxon>
        <taxon>Ascomycota</taxon>
        <taxon>Pezizomycotina</taxon>
        <taxon>Sordariomycetes</taxon>
        <taxon>Hypocreomycetidae</taxon>
        <taxon>Hypocreales</taxon>
        <taxon>Clavicipitaceae</taxon>
        <taxon>Clavicipitaceae incertae sedis</taxon>
        <taxon>'Torrubiella' clade</taxon>
    </lineage>
</organism>
<dbReference type="EMBL" id="CDHN01000005">
    <property type="protein sequence ID" value="CEJ93582.1"/>
    <property type="molecule type" value="Genomic_DNA"/>
</dbReference>
<keyword evidence="3" id="KW-1015">Disulfide bond</keyword>
<keyword evidence="6" id="KW-1185">Reference proteome</keyword>
<dbReference type="GO" id="GO:0005576">
    <property type="term" value="C:extracellular region"/>
    <property type="evidence" value="ECO:0007669"/>
    <property type="project" value="InterPro"/>
</dbReference>
<dbReference type="Pfam" id="PF06766">
    <property type="entry name" value="Hydrophobin_2"/>
    <property type="match status" value="1"/>
</dbReference>
<dbReference type="CDD" id="cd23508">
    <property type="entry name" value="hydrophobin_II"/>
    <property type="match status" value="1"/>
</dbReference>
<evidence type="ECO:0000313" key="5">
    <source>
        <dbReference type="EMBL" id="CEJ93582.1"/>
    </source>
</evidence>
<comment type="subcellular location">
    <subcellularLocation>
        <location evidence="1">Cell envelope</location>
    </subcellularLocation>
</comment>
<evidence type="ECO:0000256" key="4">
    <source>
        <dbReference type="SAM" id="SignalP"/>
    </source>
</evidence>
<reference evidence="5 6" key="1">
    <citation type="journal article" date="2015" name="Genome Announc.">
        <title>Draft Genome Sequence and Gene Annotation of the Entomopathogenic Fungus Verticillium hemipterigenum.</title>
        <authorList>
            <person name="Horn F."/>
            <person name="Habel A."/>
            <person name="Scharf D.H."/>
            <person name="Dworschak J."/>
            <person name="Brakhage A.A."/>
            <person name="Guthke R."/>
            <person name="Hertweck C."/>
            <person name="Linde J."/>
        </authorList>
    </citation>
    <scope>NUCLEOTIDE SEQUENCE [LARGE SCALE GENOMIC DNA]</scope>
</reference>
<dbReference type="InterPro" id="IPR036686">
    <property type="entry name" value="Class_II_Hydrophobin_sf"/>
</dbReference>
<dbReference type="HOGENOM" id="CLU_141181_2_2_1"/>
<evidence type="ECO:0000256" key="2">
    <source>
        <dbReference type="ARBA" id="ARBA00009576"/>
    </source>
</evidence>